<evidence type="ECO:0000259" key="1">
    <source>
        <dbReference type="Pfam" id="PF01850"/>
    </source>
</evidence>
<dbReference type="PANTHER" id="PTHR36173:SF1">
    <property type="entry name" value="RIBONUCLEASE VAPC22"/>
    <property type="match status" value="1"/>
</dbReference>
<reference evidence="2 3" key="1">
    <citation type="submission" date="2017-11" db="EMBL/GenBank/DDBJ databases">
        <title>Draft genome sequence of magnetotactic bacterium Magnetospirillum kuznetsovii LBB-42.</title>
        <authorList>
            <person name="Grouzdev D.S."/>
            <person name="Rysina M.S."/>
            <person name="Baslerov R.V."/>
            <person name="Koziaeva V."/>
        </authorList>
    </citation>
    <scope>NUCLEOTIDE SEQUENCE [LARGE SCALE GENOMIC DNA]</scope>
    <source>
        <strain evidence="2 3">LBB-42</strain>
    </source>
</reference>
<proteinExistence type="predicted"/>
<feature type="domain" description="PIN" evidence="1">
    <location>
        <begin position="4"/>
        <end position="120"/>
    </location>
</feature>
<dbReference type="RefSeq" id="WP_112142539.1">
    <property type="nucleotide sequence ID" value="NZ_PGTO01000002.1"/>
</dbReference>
<dbReference type="InterPro" id="IPR002716">
    <property type="entry name" value="PIN_dom"/>
</dbReference>
<dbReference type="EMBL" id="PGTO01000002">
    <property type="protein sequence ID" value="RAU23341.1"/>
    <property type="molecule type" value="Genomic_DNA"/>
</dbReference>
<dbReference type="InterPro" id="IPR029060">
    <property type="entry name" value="PIN-like_dom_sf"/>
</dbReference>
<keyword evidence="3" id="KW-1185">Reference proteome</keyword>
<dbReference type="PANTHER" id="PTHR36173">
    <property type="entry name" value="RIBONUCLEASE VAPC16-RELATED"/>
    <property type="match status" value="1"/>
</dbReference>
<dbReference type="Gene3D" id="3.40.50.1010">
    <property type="entry name" value="5'-nuclease"/>
    <property type="match status" value="1"/>
</dbReference>
<dbReference type="OrthoDB" id="9798990at2"/>
<accession>A0A364P1Z4</accession>
<dbReference type="InterPro" id="IPR041705">
    <property type="entry name" value="PIN_Sll0205"/>
</dbReference>
<evidence type="ECO:0000313" key="3">
    <source>
        <dbReference type="Proteomes" id="UP000251075"/>
    </source>
</evidence>
<dbReference type="SUPFAM" id="SSF88723">
    <property type="entry name" value="PIN domain-like"/>
    <property type="match status" value="1"/>
</dbReference>
<comment type="caution">
    <text evidence="2">The sequence shown here is derived from an EMBL/GenBank/DDBJ whole genome shotgun (WGS) entry which is preliminary data.</text>
</comment>
<gene>
    <name evidence="2" type="ORF">CU669_04200</name>
</gene>
<evidence type="ECO:0000313" key="2">
    <source>
        <dbReference type="EMBL" id="RAU23341.1"/>
    </source>
</evidence>
<dbReference type="CDD" id="cd09872">
    <property type="entry name" value="PIN_Sll0205-like"/>
    <property type="match status" value="1"/>
</dbReference>
<name>A0A364P1Z4_9PROT</name>
<dbReference type="Pfam" id="PF01850">
    <property type="entry name" value="PIN"/>
    <property type="match status" value="1"/>
</dbReference>
<dbReference type="InterPro" id="IPR052919">
    <property type="entry name" value="TA_system_RNase"/>
</dbReference>
<dbReference type="AlphaFoldDB" id="A0A364P1Z4"/>
<organism evidence="2 3">
    <name type="scientific">Paramagnetospirillum kuznetsovii</name>
    <dbReference type="NCBI Taxonomy" id="2053833"/>
    <lineage>
        <taxon>Bacteria</taxon>
        <taxon>Pseudomonadati</taxon>
        <taxon>Pseudomonadota</taxon>
        <taxon>Alphaproteobacteria</taxon>
        <taxon>Rhodospirillales</taxon>
        <taxon>Magnetospirillaceae</taxon>
        <taxon>Paramagnetospirillum</taxon>
    </lineage>
</organism>
<protein>
    <submittedName>
        <fullName evidence="2">PIN domain nuclease</fullName>
    </submittedName>
</protein>
<dbReference type="Proteomes" id="UP000251075">
    <property type="component" value="Unassembled WGS sequence"/>
</dbReference>
<sequence length="127" mass="14011">MKAVLLDTHAWVWSLSGDDRLSQAAISAIEAADTIFVSPISFFEIAQKVRLGKWPEMEPFIERLSALLAEQGGSVAGFDPAVCIKAGMMSWTHRDPFDRLLAATALHYALPLISADTVFDGIVTRYW</sequence>